<dbReference type="PATRIC" id="fig|452652.3.peg.193"/>
<evidence type="ECO:0000313" key="1">
    <source>
        <dbReference type="EMBL" id="BAJ26052.1"/>
    </source>
</evidence>
<sequence>MPEKLSPEQSLVVQDIDAKITNLVGRLTPAVVRSVLPGAPPGGEAEVDMTRRFRALAGRLTGLGDQVRTDAGLSTAVGAKVSTTQGENPRLLGMELQPRLVESVSSGYANTLKVLHELTHSLQEGAVFPVKDYAYRTEWAWGYLTPALSAVNADSYAELAARIAEDEAQRPGRYGKYGPLPAQREYLRGEAGRSVLGAALAWVDLVLNRAWIRAFGAYAHALVEVEDTELERRKADWKADAEFRALVAFEERLVSAQIVDARFSRFGTNRLGLTDRWVVGEIAERLTEAKQLLSRLVVVPLTTDGRHVSLDASSGTLLVSRGVAADTPVQLGERILEALLAVVAPSGLVVPKYATRLRDIVDWLRYNDRPQEKAALTPLLDALGRLPAVATAPGQWDALAQGLPRAVLADIAVRWRLVATHAADVAQLPEPQRQPLRRLDLELLKDVGAATVAAGKLAGTAAELDALLAAVDAVAARALPHFADDAPHYEQLRGRLRPLRR</sequence>
<gene>
    <name evidence="1" type="ordered locus">KSE_02020</name>
</gene>
<organism evidence="1 2">
    <name type="scientific">Kitasatospora setae (strain ATCC 33774 / DSM 43861 / JCM 3304 / KCC A-0304 / NBRC 14216 / KM-6054)</name>
    <name type="common">Streptomyces setae</name>
    <dbReference type="NCBI Taxonomy" id="452652"/>
    <lineage>
        <taxon>Bacteria</taxon>
        <taxon>Bacillati</taxon>
        <taxon>Actinomycetota</taxon>
        <taxon>Actinomycetes</taxon>
        <taxon>Kitasatosporales</taxon>
        <taxon>Streptomycetaceae</taxon>
        <taxon>Kitasatospora</taxon>
    </lineage>
</organism>
<dbReference type="EMBL" id="AP010968">
    <property type="protein sequence ID" value="BAJ26052.1"/>
    <property type="molecule type" value="Genomic_DNA"/>
</dbReference>
<protein>
    <submittedName>
        <fullName evidence="1">Uncharacterized protein</fullName>
    </submittedName>
</protein>
<accession>E4N4C1</accession>
<dbReference type="eggNOG" id="ENOG503210W">
    <property type="taxonomic scope" value="Bacteria"/>
</dbReference>
<name>E4N4C1_KITSK</name>
<dbReference type="KEGG" id="ksk:KSE_02020"/>
<dbReference type="Proteomes" id="UP000007076">
    <property type="component" value="Chromosome"/>
</dbReference>
<dbReference type="HOGENOM" id="CLU_543782_0_0_11"/>
<reference evidence="1 2" key="1">
    <citation type="journal article" date="2010" name="DNA Res.">
        <title>Genome sequence of Kitasatospora setae NBRC 14216T: an evolutionary snapshot of the family Streptomycetaceae.</title>
        <authorList>
            <person name="Ichikawa N."/>
            <person name="Oguchi A."/>
            <person name="Ikeda H."/>
            <person name="Ishikawa J."/>
            <person name="Kitani S."/>
            <person name="Watanabe Y."/>
            <person name="Nakamura S."/>
            <person name="Katano Y."/>
            <person name="Kishi E."/>
            <person name="Sasagawa M."/>
            <person name="Ankai A."/>
            <person name="Fukui S."/>
            <person name="Hashimoto Y."/>
            <person name="Kamata S."/>
            <person name="Otoguro M."/>
            <person name="Tanikawa S."/>
            <person name="Nihira T."/>
            <person name="Horinouchi S."/>
            <person name="Ohnishi Y."/>
            <person name="Hayakawa M."/>
            <person name="Kuzuyama T."/>
            <person name="Arisawa A."/>
            <person name="Nomoto F."/>
            <person name="Miura H."/>
            <person name="Takahashi Y."/>
            <person name="Fujita N."/>
        </authorList>
    </citation>
    <scope>NUCLEOTIDE SEQUENCE [LARGE SCALE GENOMIC DNA]</scope>
    <source>
        <strain evidence="2">ATCC 33774 / DSM 43861 / JCM 3304 / KCC A-0304 / NBRC 14216 / KM-6054</strain>
    </source>
</reference>
<dbReference type="AlphaFoldDB" id="E4N4C1"/>
<dbReference type="RefSeq" id="WP_014133373.1">
    <property type="nucleotide sequence ID" value="NC_016109.1"/>
</dbReference>
<keyword evidence="2" id="KW-1185">Reference proteome</keyword>
<evidence type="ECO:0000313" key="2">
    <source>
        <dbReference type="Proteomes" id="UP000007076"/>
    </source>
</evidence>
<proteinExistence type="predicted"/>